<dbReference type="GO" id="GO:0008236">
    <property type="term" value="F:serine-type peptidase activity"/>
    <property type="evidence" value="ECO:0007669"/>
    <property type="project" value="UniProtKB-KW"/>
</dbReference>
<dbReference type="SUPFAM" id="SSF52096">
    <property type="entry name" value="ClpP/crotonase"/>
    <property type="match status" value="1"/>
</dbReference>
<dbReference type="EC" id="3.4.21.-" evidence="6"/>
<comment type="similarity">
    <text evidence="1">Belongs to the peptidase S49 family.</text>
</comment>
<keyword evidence="3 6" id="KW-0378">Hydrolase</keyword>
<evidence type="ECO:0000256" key="2">
    <source>
        <dbReference type="ARBA" id="ARBA00022670"/>
    </source>
</evidence>
<dbReference type="Gene3D" id="6.20.330.10">
    <property type="match status" value="1"/>
</dbReference>
<dbReference type="InterPro" id="IPR002142">
    <property type="entry name" value="Peptidase_S49"/>
</dbReference>
<dbReference type="InterPro" id="IPR029045">
    <property type="entry name" value="ClpP/crotonase-like_dom_sf"/>
</dbReference>
<dbReference type="EMBL" id="MLJW01006805">
    <property type="protein sequence ID" value="OIQ66145.1"/>
    <property type="molecule type" value="Genomic_DNA"/>
</dbReference>
<reference evidence="6" key="1">
    <citation type="submission" date="2016-10" db="EMBL/GenBank/DDBJ databases">
        <title>Sequence of Gallionella enrichment culture.</title>
        <authorList>
            <person name="Poehlein A."/>
            <person name="Muehling M."/>
            <person name="Daniel R."/>
        </authorList>
    </citation>
    <scope>NUCLEOTIDE SEQUENCE</scope>
</reference>
<dbReference type="AlphaFoldDB" id="A0A1J5P3M4"/>
<evidence type="ECO:0000256" key="3">
    <source>
        <dbReference type="ARBA" id="ARBA00022801"/>
    </source>
</evidence>
<dbReference type="PANTHER" id="PTHR33209:SF1">
    <property type="entry name" value="PEPTIDASE S49 DOMAIN-CONTAINING PROTEIN"/>
    <property type="match status" value="1"/>
</dbReference>
<comment type="caution">
    <text evidence="6">The sequence shown here is derived from an EMBL/GenBank/DDBJ whole genome shotgun (WGS) entry which is preliminary data.</text>
</comment>
<evidence type="ECO:0000256" key="1">
    <source>
        <dbReference type="ARBA" id="ARBA00008683"/>
    </source>
</evidence>
<organism evidence="6">
    <name type="scientific">mine drainage metagenome</name>
    <dbReference type="NCBI Taxonomy" id="410659"/>
    <lineage>
        <taxon>unclassified sequences</taxon>
        <taxon>metagenomes</taxon>
        <taxon>ecological metagenomes</taxon>
    </lineage>
</organism>
<evidence type="ECO:0000259" key="5">
    <source>
        <dbReference type="Pfam" id="PF01343"/>
    </source>
</evidence>
<evidence type="ECO:0000256" key="4">
    <source>
        <dbReference type="ARBA" id="ARBA00022825"/>
    </source>
</evidence>
<proteinExistence type="inferred from homology"/>
<name>A0A1J5P3M4_9ZZZZ</name>
<feature type="domain" description="Peptidase S49" evidence="5">
    <location>
        <begin position="2"/>
        <end position="112"/>
    </location>
</feature>
<dbReference type="PANTHER" id="PTHR33209">
    <property type="entry name" value="PROTEASE 4"/>
    <property type="match status" value="1"/>
</dbReference>
<gene>
    <name evidence="6" type="primary">sppA_14</name>
    <name evidence="6" type="ORF">GALL_522910</name>
</gene>
<sequence>MGSIGVYCQHVDESQALESAGLVVSTLSAGQYKTELASNQPLSPEARGALQKNIDAFYKQFTGNVARGRGVPLSKVTGGFGQGRCLTASDALNAGMIDGVMTMDQVIARMRSKQIGQFGTSRHPGASKAALALALSRPPKATRNQLRQLLLKA</sequence>
<keyword evidence="4" id="KW-0720">Serine protease</keyword>
<keyword evidence="2" id="KW-0645">Protease</keyword>
<dbReference type="GO" id="GO:0006508">
    <property type="term" value="P:proteolysis"/>
    <property type="evidence" value="ECO:0007669"/>
    <property type="project" value="UniProtKB-KW"/>
</dbReference>
<protein>
    <submittedName>
        <fullName evidence="6">Putative signal peptide peptidase SppA</fullName>
        <ecNumber evidence="6">3.4.21.-</ecNumber>
    </submittedName>
</protein>
<accession>A0A1J5P3M4</accession>
<dbReference type="Pfam" id="PF01343">
    <property type="entry name" value="Peptidase_S49"/>
    <property type="match status" value="1"/>
</dbReference>
<evidence type="ECO:0000313" key="6">
    <source>
        <dbReference type="EMBL" id="OIQ66145.1"/>
    </source>
</evidence>